<protein>
    <submittedName>
        <fullName evidence="1">Uncharacterized protein</fullName>
    </submittedName>
</protein>
<dbReference type="OrthoDB" id="7853084at2"/>
<name>A0A238J7P4_9RHOB</name>
<proteinExistence type="predicted"/>
<reference evidence="2" key="1">
    <citation type="submission" date="2017-05" db="EMBL/GenBank/DDBJ databases">
        <authorList>
            <person name="Rodrigo-Torres L."/>
            <person name="Arahal R. D."/>
            <person name="Lucena T."/>
        </authorList>
    </citation>
    <scope>NUCLEOTIDE SEQUENCE [LARGE SCALE GENOMIC DNA]</scope>
    <source>
        <strain evidence="2">CECT 8649</strain>
    </source>
</reference>
<sequence length="278" mass="30724">MWSEFRKCQVLADLAAAGGKAVDVLPQEEARRAWQDAITDEIWLAAIAGEEDAGACLEASLTLFEGAVLGVEAVQDLAWLWEDNHRIYEQAAPEMRVALLQAVAWLQRFSHQRFEPEPKRELMLSRSLAEVEALLIPLAKSLSAAGVEAVARAEYGGDVEIHKAGLQKMLAGTDMVYPDPSDRRHPAEVVELVSHVPGQFGHAPCLAIVLLDAVRSGDDCDNAAFRWKLQAEYILQMPERMRAPLVAGFRYLYESNPDWGDFLYPRGRGMTPVPSSVG</sequence>
<evidence type="ECO:0000313" key="1">
    <source>
        <dbReference type="EMBL" id="SMX26730.1"/>
    </source>
</evidence>
<gene>
    <name evidence="1" type="ORF">TRP8649_00815</name>
</gene>
<accession>A0A238J7P4</accession>
<evidence type="ECO:0000313" key="2">
    <source>
        <dbReference type="Proteomes" id="UP000225972"/>
    </source>
</evidence>
<dbReference type="AlphaFoldDB" id="A0A238J7P4"/>
<dbReference type="RefSeq" id="WP_133840705.1">
    <property type="nucleotide sequence ID" value="NZ_FXXP01000001.1"/>
</dbReference>
<keyword evidence="2" id="KW-1185">Reference proteome</keyword>
<dbReference type="EMBL" id="FXXP01000001">
    <property type="protein sequence ID" value="SMX26730.1"/>
    <property type="molecule type" value="Genomic_DNA"/>
</dbReference>
<dbReference type="Proteomes" id="UP000225972">
    <property type="component" value="Unassembled WGS sequence"/>
</dbReference>
<organism evidence="1 2">
    <name type="scientific">Pelagimonas phthalicica</name>
    <dbReference type="NCBI Taxonomy" id="1037362"/>
    <lineage>
        <taxon>Bacteria</taxon>
        <taxon>Pseudomonadati</taxon>
        <taxon>Pseudomonadota</taxon>
        <taxon>Alphaproteobacteria</taxon>
        <taxon>Rhodobacterales</taxon>
        <taxon>Roseobacteraceae</taxon>
        <taxon>Pelagimonas</taxon>
    </lineage>
</organism>